<dbReference type="InterPro" id="IPR002082">
    <property type="entry name" value="Asp_carbamoyltransf"/>
</dbReference>
<dbReference type="OMA" id="VLIMHPG"/>
<dbReference type="FunCoup" id="A0A7N2M9F8">
    <property type="interactions" value="1076"/>
</dbReference>
<reference evidence="13 14" key="1">
    <citation type="journal article" date="2016" name="G3 (Bethesda)">
        <title>First Draft Assembly and Annotation of the Genome of a California Endemic Oak Quercus lobata Nee (Fagaceae).</title>
        <authorList>
            <person name="Sork V.L."/>
            <person name="Fitz-Gibbon S.T."/>
            <person name="Puiu D."/>
            <person name="Crepeau M."/>
            <person name="Gugger P.F."/>
            <person name="Sherman R."/>
            <person name="Stevens K."/>
            <person name="Langley C.H."/>
            <person name="Pellegrini M."/>
            <person name="Salzberg S.L."/>
        </authorList>
    </citation>
    <scope>NUCLEOTIDE SEQUENCE [LARGE SCALE GENOMIC DNA]</scope>
    <source>
        <strain evidence="13 14">cv. SW786</strain>
    </source>
</reference>
<evidence type="ECO:0000256" key="7">
    <source>
        <dbReference type="ARBA" id="ARBA00022975"/>
    </source>
</evidence>
<comment type="catalytic activity">
    <reaction evidence="9">
        <text>carbamoyl phosphate + L-aspartate = N-carbamoyl-L-aspartate + phosphate + H(+)</text>
        <dbReference type="Rhea" id="RHEA:20013"/>
        <dbReference type="ChEBI" id="CHEBI:15378"/>
        <dbReference type="ChEBI" id="CHEBI:29991"/>
        <dbReference type="ChEBI" id="CHEBI:32814"/>
        <dbReference type="ChEBI" id="CHEBI:43474"/>
        <dbReference type="ChEBI" id="CHEBI:58228"/>
        <dbReference type="EC" id="2.1.3.2"/>
    </reaction>
</comment>
<accession>A0A7N2M9F8</accession>
<gene>
    <name evidence="13" type="primary">LOC115958237</name>
</gene>
<proteinExistence type="inferred from homology"/>
<evidence type="ECO:0000256" key="2">
    <source>
        <dbReference type="ARBA" id="ARBA00008896"/>
    </source>
</evidence>
<reference evidence="13" key="2">
    <citation type="submission" date="2021-01" db="UniProtKB">
        <authorList>
            <consortium name="EnsemblPlants"/>
        </authorList>
    </citation>
    <scope>IDENTIFICATION</scope>
</reference>
<evidence type="ECO:0000259" key="11">
    <source>
        <dbReference type="Pfam" id="PF00185"/>
    </source>
</evidence>
<evidence type="ECO:0000256" key="4">
    <source>
        <dbReference type="ARBA" id="ARBA00013008"/>
    </source>
</evidence>
<dbReference type="SUPFAM" id="SSF53671">
    <property type="entry name" value="Aspartate/ornithine carbamoyltransferase"/>
    <property type="match status" value="1"/>
</dbReference>
<dbReference type="InParanoid" id="A0A7N2M9F8"/>
<comment type="pathway">
    <text evidence="1">Pyrimidine metabolism; UMP biosynthesis via de novo pathway; (S)-dihydroorotate from bicarbonate: step 2/3.</text>
</comment>
<dbReference type="InterPro" id="IPR036901">
    <property type="entry name" value="Asp/Orn_carbamoylTrfase_sf"/>
</dbReference>
<feature type="domain" description="Aspartate/ornithine carbamoyltransferase Asp/Orn-binding" evidence="11">
    <location>
        <begin position="245"/>
        <end position="396"/>
    </location>
</feature>
<dbReference type="Gene3D" id="3.40.50.1370">
    <property type="entry name" value="Aspartate/ornithine carbamoyltransferase"/>
    <property type="match status" value="2"/>
</dbReference>
<organism evidence="13 14">
    <name type="scientific">Quercus lobata</name>
    <name type="common">Valley oak</name>
    <dbReference type="NCBI Taxonomy" id="97700"/>
    <lineage>
        <taxon>Eukaryota</taxon>
        <taxon>Viridiplantae</taxon>
        <taxon>Streptophyta</taxon>
        <taxon>Embryophyta</taxon>
        <taxon>Tracheophyta</taxon>
        <taxon>Spermatophyta</taxon>
        <taxon>Magnoliopsida</taxon>
        <taxon>eudicotyledons</taxon>
        <taxon>Gunneridae</taxon>
        <taxon>Pentapetalae</taxon>
        <taxon>rosids</taxon>
        <taxon>fabids</taxon>
        <taxon>Fagales</taxon>
        <taxon>Fagaceae</taxon>
        <taxon>Quercus</taxon>
    </lineage>
</organism>
<protein>
    <recommendedName>
        <fullName evidence="4">aspartate carbamoyltransferase</fullName>
        <ecNumber evidence="4">2.1.3.2</ecNumber>
    </recommendedName>
</protein>
<evidence type="ECO:0000256" key="6">
    <source>
        <dbReference type="ARBA" id="ARBA00022679"/>
    </source>
</evidence>
<dbReference type="FunFam" id="3.40.50.1370:FF:000002">
    <property type="entry name" value="Aspartate carbamoyltransferase 2"/>
    <property type="match status" value="1"/>
</dbReference>
<dbReference type="EC" id="2.1.3.2" evidence="4"/>
<name>A0A7N2M9F8_QUELO</name>
<feature type="domain" description="Aspartate/ornithine carbamoyltransferase carbamoyl-P binding" evidence="12">
    <location>
        <begin position="97"/>
        <end position="238"/>
    </location>
</feature>
<keyword evidence="7" id="KW-0665">Pyrimidine biosynthesis</keyword>
<dbReference type="GO" id="GO:0006520">
    <property type="term" value="P:amino acid metabolic process"/>
    <property type="evidence" value="ECO:0007669"/>
    <property type="project" value="InterPro"/>
</dbReference>
<comment type="similarity">
    <text evidence="2">Belongs to the aspartate/ornithine carbamoyltransferase superfamily. ATCase family.</text>
</comment>
<dbReference type="Gramene" id="QL08p007027:mrna">
    <property type="protein sequence ID" value="QL08p007027:mrna"/>
    <property type="gene ID" value="QL08p007027"/>
</dbReference>
<sequence>MAVSSSLFTSSLQGSMVAPKTLKCYREYMCSPSNLSCRQSGYSKSVYLTHLRLLPSGKLLKREQTDRVSPKDRIQCCAVQVENAPSFSVGKKFQLDDVIEAQQFDRDILGAIFKVAREVEKIEKNSPGSQILKGYLMATLFYEPSTRTRLSFESAMKRLGGEVLTTENAREFSSAAKGETLEDTIRTIEGYSDIIVMRHFESGAAKRAAVTAGIPIINAGDGPGQHPTQALLDVYTIEREVGKLDGIKVGLVGDLANGRTVRSLAYLLAKYQDVKIYFVSPDVVKMKDDIKDYLTSKGVEWEESTDLMEVASKCDVVYQTRIQKERFGERIDQYEEARGKYIVDQNVLDVMQKHAVVMHPLPRLDEITVDVDGDPRAAYFRQAKNGLYIRMALLKLLLVGW</sequence>
<evidence type="ECO:0000313" key="13">
    <source>
        <dbReference type="EnsemblPlants" id="QL08p007027:mrna"/>
    </source>
</evidence>
<dbReference type="NCBIfam" id="NF002032">
    <property type="entry name" value="PRK00856.1"/>
    <property type="match status" value="1"/>
</dbReference>
<dbReference type="EnsemblPlants" id="QL08p007027:mrna">
    <property type="protein sequence ID" value="QL08p007027:mrna"/>
    <property type="gene ID" value="QL08p007027"/>
</dbReference>
<dbReference type="PROSITE" id="PS00097">
    <property type="entry name" value="CARBAMOYLTRANSFERASE"/>
    <property type="match status" value="1"/>
</dbReference>
<dbReference type="Pfam" id="PF02729">
    <property type="entry name" value="OTCace_N"/>
    <property type="match status" value="1"/>
</dbReference>
<evidence type="ECO:0000256" key="10">
    <source>
        <dbReference type="RuleBase" id="RU003634"/>
    </source>
</evidence>
<dbReference type="GO" id="GO:0016597">
    <property type="term" value="F:amino acid binding"/>
    <property type="evidence" value="ECO:0007669"/>
    <property type="project" value="InterPro"/>
</dbReference>
<evidence type="ECO:0000313" key="14">
    <source>
        <dbReference type="Proteomes" id="UP000594261"/>
    </source>
</evidence>
<comment type="subunit">
    <text evidence="3">Homotrimer.</text>
</comment>
<evidence type="ECO:0000256" key="5">
    <source>
        <dbReference type="ARBA" id="ARBA00022533"/>
    </source>
</evidence>
<dbReference type="GeneID" id="115958237"/>
<dbReference type="AlphaFoldDB" id="A0A7N2M9F8"/>
<dbReference type="EMBL" id="LRBV02000008">
    <property type="status" value="NOT_ANNOTATED_CDS"/>
    <property type="molecule type" value="Genomic_DNA"/>
</dbReference>
<dbReference type="HAMAP" id="MF_00001">
    <property type="entry name" value="Asp_carb_tr"/>
    <property type="match status" value="1"/>
</dbReference>
<dbReference type="PANTHER" id="PTHR45753:SF6">
    <property type="entry name" value="ASPARTATE CARBAMOYLTRANSFERASE"/>
    <property type="match status" value="1"/>
</dbReference>
<evidence type="ECO:0000256" key="3">
    <source>
        <dbReference type="ARBA" id="ARBA00011233"/>
    </source>
</evidence>
<dbReference type="InterPro" id="IPR006132">
    <property type="entry name" value="Asp/Orn_carbamoyltranf_P-bd"/>
</dbReference>
<dbReference type="UniPathway" id="UPA00070">
    <property type="reaction ID" value="UER00116"/>
</dbReference>
<dbReference type="GO" id="GO:0004070">
    <property type="term" value="F:aspartate carbamoyltransferase activity"/>
    <property type="evidence" value="ECO:0007669"/>
    <property type="project" value="UniProtKB-EC"/>
</dbReference>
<evidence type="ECO:0000256" key="9">
    <source>
        <dbReference type="ARBA" id="ARBA00048859"/>
    </source>
</evidence>
<dbReference type="GO" id="GO:0044205">
    <property type="term" value="P:'de novo' UMP biosynthetic process"/>
    <property type="evidence" value="ECO:0007669"/>
    <property type="project" value="UniProtKB-UniPathway"/>
</dbReference>
<keyword evidence="14" id="KW-1185">Reference proteome</keyword>
<evidence type="ECO:0000256" key="1">
    <source>
        <dbReference type="ARBA" id="ARBA00004852"/>
    </source>
</evidence>
<dbReference type="InterPro" id="IPR006131">
    <property type="entry name" value="Asp_carbamoyltransf_Asp/Orn-bd"/>
</dbReference>
<dbReference type="Proteomes" id="UP000594261">
    <property type="component" value="Chromosome 8"/>
</dbReference>
<dbReference type="RefSeq" id="XP_030932497.1">
    <property type="nucleotide sequence ID" value="XM_031076637.1"/>
</dbReference>
<dbReference type="FunFam" id="3.40.50.1370:FF:000001">
    <property type="entry name" value="Aspartate carbamoyltransferase"/>
    <property type="match status" value="1"/>
</dbReference>
<keyword evidence="5" id="KW-0021">Allosteric enzyme</keyword>
<comment type="function">
    <text evidence="8">Catalyzes the condensation of carbamoyl phosphate and aspartate to form carbamoyl aspartate and inorganic phosphate, the committed step in the de novo pyrimidine nucleotide biosynthesis pathway.</text>
</comment>
<evidence type="ECO:0000259" key="12">
    <source>
        <dbReference type="Pfam" id="PF02729"/>
    </source>
</evidence>
<dbReference type="NCBIfam" id="TIGR00670">
    <property type="entry name" value="asp_carb_tr"/>
    <property type="match status" value="1"/>
</dbReference>
<dbReference type="PRINTS" id="PR00101">
    <property type="entry name" value="ATCASE"/>
</dbReference>
<dbReference type="PRINTS" id="PR00100">
    <property type="entry name" value="AOTCASE"/>
</dbReference>
<dbReference type="InterPro" id="IPR006130">
    <property type="entry name" value="Asp/Orn_carbamoylTrfase"/>
</dbReference>
<evidence type="ECO:0000256" key="8">
    <source>
        <dbReference type="ARBA" id="ARBA00043884"/>
    </source>
</evidence>
<keyword evidence="6 10" id="KW-0808">Transferase</keyword>
<dbReference type="PANTHER" id="PTHR45753">
    <property type="entry name" value="ORNITHINE CARBAMOYLTRANSFERASE, MITOCHONDRIAL"/>
    <property type="match status" value="1"/>
</dbReference>
<dbReference type="GO" id="GO:0006207">
    <property type="term" value="P:'de novo' pyrimidine nucleobase biosynthetic process"/>
    <property type="evidence" value="ECO:0007669"/>
    <property type="project" value="InterPro"/>
</dbReference>
<dbReference type="Pfam" id="PF00185">
    <property type="entry name" value="OTCace"/>
    <property type="match status" value="1"/>
</dbReference>